<name>A0A087GHF3_ARAAL</name>
<evidence type="ECO:0000313" key="2">
    <source>
        <dbReference type="EMBL" id="KFK29305.1"/>
    </source>
</evidence>
<dbReference type="EMBL" id="CM002875">
    <property type="protein sequence ID" value="KFK29305.1"/>
    <property type="molecule type" value="Genomic_DNA"/>
</dbReference>
<organism evidence="2 3">
    <name type="scientific">Arabis alpina</name>
    <name type="common">Alpine rock-cress</name>
    <dbReference type="NCBI Taxonomy" id="50452"/>
    <lineage>
        <taxon>Eukaryota</taxon>
        <taxon>Viridiplantae</taxon>
        <taxon>Streptophyta</taxon>
        <taxon>Embryophyta</taxon>
        <taxon>Tracheophyta</taxon>
        <taxon>Spermatophyta</taxon>
        <taxon>Magnoliopsida</taxon>
        <taxon>eudicotyledons</taxon>
        <taxon>Gunneridae</taxon>
        <taxon>Pentapetalae</taxon>
        <taxon>rosids</taxon>
        <taxon>malvids</taxon>
        <taxon>Brassicales</taxon>
        <taxon>Brassicaceae</taxon>
        <taxon>Arabideae</taxon>
        <taxon>Arabis</taxon>
    </lineage>
</organism>
<dbReference type="AlphaFoldDB" id="A0A087GHF3"/>
<gene>
    <name evidence="2" type="ordered locus">AALP_Aa7g115900</name>
</gene>
<feature type="chain" id="PRO_5001822072" description="DUF641 domain-containing protein" evidence="1">
    <location>
        <begin position="22"/>
        <end position="326"/>
    </location>
</feature>
<keyword evidence="1" id="KW-0732">Signal</keyword>
<keyword evidence="3" id="KW-1185">Reference proteome</keyword>
<evidence type="ECO:0000256" key="1">
    <source>
        <dbReference type="SAM" id="SignalP"/>
    </source>
</evidence>
<accession>A0A087GHF3</accession>
<dbReference type="Proteomes" id="UP000029120">
    <property type="component" value="Chromosome 7"/>
</dbReference>
<protein>
    <recommendedName>
        <fullName evidence="4">DUF641 domain-containing protein</fullName>
    </recommendedName>
</protein>
<proteinExistence type="predicted"/>
<dbReference type="Gramene" id="KFK29305">
    <property type="protein sequence ID" value="KFK29305"/>
    <property type="gene ID" value="AALP_AA7G115900"/>
</dbReference>
<sequence>MHPSRWYWLFVSAVFLDSSSYSSIPSSIKMSIRPSFRRSQNAPDPSFGRVMSGDVFVAVESVLEALGVADHEVTADRPMDSLVVASKSVPAKQAPSVNVAEAMEAVNAYLAEPESRFRDIHRTDKADGMKKILEEVASKLATFNNKNVKLAANLDTMVGQVVQTGTLQGVVVELEEKLRAAREQISLVKEESMGAFREANDVAAMNRELEVENHSLKVSGDTIARKANRDGCLELGGRFRAILESIREKFYQKLAESMAEIRHLELVANLYLLEDLAKKEVTVKSEIARLTALKPSEEAAFQRLIVSNFSLGKLHFHKSLRTRMQR</sequence>
<evidence type="ECO:0008006" key="4">
    <source>
        <dbReference type="Google" id="ProtNLM"/>
    </source>
</evidence>
<feature type="signal peptide" evidence="1">
    <location>
        <begin position="1"/>
        <end position="21"/>
    </location>
</feature>
<dbReference type="OrthoDB" id="1103597at2759"/>
<evidence type="ECO:0000313" key="3">
    <source>
        <dbReference type="Proteomes" id="UP000029120"/>
    </source>
</evidence>
<reference evidence="3" key="1">
    <citation type="journal article" date="2015" name="Nat. Plants">
        <title>Genome expansion of Arabis alpina linked with retrotransposition and reduced symmetric DNA methylation.</title>
        <authorList>
            <person name="Willing E.M."/>
            <person name="Rawat V."/>
            <person name="Mandakova T."/>
            <person name="Maumus F."/>
            <person name="James G.V."/>
            <person name="Nordstroem K.J."/>
            <person name="Becker C."/>
            <person name="Warthmann N."/>
            <person name="Chica C."/>
            <person name="Szarzynska B."/>
            <person name="Zytnicki M."/>
            <person name="Albani M.C."/>
            <person name="Kiefer C."/>
            <person name="Bergonzi S."/>
            <person name="Castaings L."/>
            <person name="Mateos J.L."/>
            <person name="Berns M.C."/>
            <person name="Bujdoso N."/>
            <person name="Piofczyk T."/>
            <person name="de Lorenzo L."/>
            <person name="Barrero-Sicilia C."/>
            <person name="Mateos I."/>
            <person name="Piednoel M."/>
            <person name="Hagmann J."/>
            <person name="Chen-Min-Tao R."/>
            <person name="Iglesias-Fernandez R."/>
            <person name="Schuster S.C."/>
            <person name="Alonso-Blanco C."/>
            <person name="Roudier F."/>
            <person name="Carbonero P."/>
            <person name="Paz-Ares J."/>
            <person name="Davis S.J."/>
            <person name="Pecinka A."/>
            <person name="Quesneville H."/>
            <person name="Colot V."/>
            <person name="Lysak M.A."/>
            <person name="Weigel D."/>
            <person name="Coupland G."/>
            <person name="Schneeberger K."/>
        </authorList>
    </citation>
    <scope>NUCLEOTIDE SEQUENCE [LARGE SCALE GENOMIC DNA]</scope>
    <source>
        <strain evidence="3">cv. Pajares</strain>
    </source>
</reference>